<dbReference type="EMBL" id="JABANM010002209">
    <property type="protein sequence ID" value="KAF4752944.1"/>
    <property type="molecule type" value="Genomic_DNA"/>
</dbReference>
<evidence type="ECO:0000256" key="1">
    <source>
        <dbReference type="SAM" id="SignalP"/>
    </source>
</evidence>
<keyword evidence="1" id="KW-0732">Signal</keyword>
<accession>A0A7J6U5F6</accession>
<dbReference type="Proteomes" id="UP000574390">
    <property type="component" value="Unassembled WGS sequence"/>
</dbReference>
<feature type="chain" id="PRO_5029768914" evidence="1">
    <location>
        <begin position="22"/>
        <end position="243"/>
    </location>
</feature>
<proteinExistence type="predicted"/>
<protein>
    <submittedName>
        <fullName evidence="2">Uncharacterized protein</fullName>
    </submittedName>
</protein>
<sequence>MVKHVATWFIFAAQALVTTSAQFVGDYVATTSSLSIRASVSDEFLVWQFDGRGEQPVSVEIGYPVFKDEGDYTVYYPNFGRFERLMTNAFPEVQMQDGELTVLAEYGLTAFTTLLEGEKVFFLRRALPLVPGTYVYDGDDSFKLILTISPTDVFLNFECRHATHGRRFSNFIVGERTNINFLPGADADYASFIRDVAESCPGSDLPTGGTPSFYLFSATPERVYLHLQGVETRTLALDEMNWN</sequence>
<dbReference type="AlphaFoldDB" id="A0A7J6U5F6"/>
<organism evidence="2 3">
    <name type="scientific">Perkinsus olseni</name>
    <name type="common">Perkinsus atlanticus</name>
    <dbReference type="NCBI Taxonomy" id="32597"/>
    <lineage>
        <taxon>Eukaryota</taxon>
        <taxon>Sar</taxon>
        <taxon>Alveolata</taxon>
        <taxon>Perkinsozoa</taxon>
        <taxon>Perkinsea</taxon>
        <taxon>Perkinsida</taxon>
        <taxon>Perkinsidae</taxon>
        <taxon>Perkinsus</taxon>
    </lineage>
</organism>
<gene>
    <name evidence="2" type="ORF">FOZ62_009700</name>
</gene>
<reference evidence="2 3" key="1">
    <citation type="submission" date="2020-04" db="EMBL/GenBank/DDBJ databases">
        <title>Perkinsus olseni comparative genomics.</title>
        <authorList>
            <person name="Bogema D.R."/>
        </authorList>
    </citation>
    <scope>NUCLEOTIDE SEQUENCE [LARGE SCALE GENOMIC DNA]</scope>
    <source>
        <strain evidence="2">ATCC PRA-205</strain>
    </source>
</reference>
<evidence type="ECO:0000313" key="3">
    <source>
        <dbReference type="Proteomes" id="UP000574390"/>
    </source>
</evidence>
<name>A0A7J6U5F6_PEROL</name>
<comment type="caution">
    <text evidence="2">The sequence shown here is derived from an EMBL/GenBank/DDBJ whole genome shotgun (WGS) entry which is preliminary data.</text>
</comment>
<evidence type="ECO:0000313" key="2">
    <source>
        <dbReference type="EMBL" id="KAF4752944.1"/>
    </source>
</evidence>
<feature type="signal peptide" evidence="1">
    <location>
        <begin position="1"/>
        <end position="21"/>
    </location>
</feature>